<dbReference type="InterPro" id="IPR016181">
    <property type="entry name" value="Acyl_CoA_acyltransferase"/>
</dbReference>
<organism evidence="4 5">
    <name type="scientific">Nesterenkonia sedimenti</name>
    <dbReference type="NCBI Taxonomy" id="1463632"/>
    <lineage>
        <taxon>Bacteria</taxon>
        <taxon>Bacillati</taxon>
        <taxon>Actinomycetota</taxon>
        <taxon>Actinomycetes</taxon>
        <taxon>Micrococcales</taxon>
        <taxon>Micrococcaceae</taxon>
        <taxon>Nesterenkonia</taxon>
    </lineage>
</organism>
<dbReference type="AlphaFoldDB" id="A0A7X8YD76"/>
<dbReference type="CDD" id="cd04301">
    <property type="entry name" value="NAT_SF"/>
    <property type="match status" value="1"/>
</dbReference>
<reference evidence="4 5" key="1">
    <citation type="submission" date="2020-04" db="EMBL/GenBank/DDBJ databases">
        <title>Nesterenkonia sp. nov., isolated from marine sediment.</title>
        <authorList>
            <person name="Zhang G."/>
        </authorList>
    </citation>
    <scope>NUCLEOTIDE SEQUENCE [LARGE SCALE GENOMIC DNA]</scope>
    <source>
        <strain evidence="4 5">MY13</strain>
    </source>
</reference>
<feature type="domain" description="N-acetyltransferase" evidence="3">
    <location>
        <begin position="3"/>
        <end position="171"/>
    </location>
</feature>
<keyword evidence="1 4" id="KW-0808">Transferase</keyword>
<dbReference type="RefSeq" id="WP_168886316.1">
    <property type="nucleotide sequence ID" value="NZ_JABAHY010000001.1"/>
</dbReference>
<dbReference type="Pfam" id="PF00583">
    <property type="entry name" value="Acetyltransf_1"/>
    <property type="match status" value="1"/>
</dbReference>
<dbReference type="InterPro" id="IPR000182">
    <property type="entry name" value="GNAT_dom"/>
</dbReference>
<evidence type="ECO:0000256" key="1">
    <source>
        <dbReference type="ARBA" id="ARBA00022679"/>
    </source>
</evidence>
<dbReference type="EMBL" id="JABAHY010000001">
    <property type="protein sequence ID" value="NLS08842.1"/>
    <property type="molecule type" value="Genomic_DNA"/>
</dbReference>
<protein>
    <submittedName>
        <fullName evidence="4">GNAT family N-acetyltransferase</fullName>
    </submittedName>
</protein>
<evidence type="ECO:0000256" key="2">
    <source>
        <dbReference type="ARBA" id="ARBA00023315"/>
    </source>
</evidence>
<dbReference type="PANTHER" id="PTHR43800">
    <property type="entry name" value="PEPTIDYL-LYSINE N-ACETYLTRANSFERASE YJAB"/>
    <property type="match status" value="1"/>
</dbReference>
<dbReference type="Gene3D" id="3.40.630.30">
    <property type="match status" value="1"/>
</dbReference>
<comment type="caution">
    <text evidence="4">The sequence shown here is derived from an EMBL/GenBank/DDBJ whole genome shotgun (WGS) entry which is preliminary data.</text>
</comment>
<sequence>MTTEIRPAAFVDLPRLQQIERAAGEMFRTVGMPEIADDAPPSIEELQRYADAGLAWVATTGPHPLEAYLLAERLDDALHIEQVSVDPKYARLGRGRELIDQAARVAADLSCTGLTLTTFVKVPWNAPYYRRLGFKEIHDGALTPGLAAVRQGEAEIGLDRWPRVAMYRPLG</sequence>
<gene>
    <name evidence="4" type="ORF">HGQ17_02250</name>
</gene>
<dbReference type="SUPFAM" id="SSF55729">
    <property type="entry name" value="Acyl-CoA N-acyltransferases (Nat)"/>
    <property type="match status" value="1"/>
</dbReference>
<name>A0A7X8YD76_9MICC</name>
<evidence type="ECO:0000313" key="4">
    <source>
        <dbReference type="EMBL" id="NLS08842.1"/>
    </source>
</evidence>
<evidence type="ECO:0000259" key="3">
    <source>
        <dbReference type="PROSITE" id="PS51186"/>
    </source>
</evidence>
<dbReference type="PROSITE" id="PS51186">
    <property type="entry name" value="GNAT"/>
    <property type="match status" value="1"/>
</dbReference>
<dbReference type="PANTHER" id="PTHR43800:SF1">
    <property type="entry name" value="PEPTIDYL-LYSINE N-ACETYLTRANSFERASE YJAB"/>
    <property type="match status" value="1"/>
</dbReference>
<dbReference type="GO" id="GO:0016747">
    <property type="term" value="F:acyltransferase activity, transferring groups other than amino-acyl groups"/>
    <property type="evidence" value="ECO:0007669"/>
    <property type="project" value="InterPro"/>
</dbReference>
<proteinExistence type="predicted"/>
<dbReference type="Proteomes" id="UP000523139">
    <property type="component" value="Unassembled WGS sequence"/>
</dbReference>
<accession>A0A7X8YD76</accession>
<keyword evidence="5" id="KW-1185">Reference proteome</keyword>
<keyword evidence="2" id="KW-0012">Acyltransferase</keyword>
<evidence type="ECO:0000313" key="5">
    <source>
        <dbReference type="Proteomes" id="UP000523139"/>
    </source>
</evidence>